<proteinExistence type="predicted"/>
<protein>
    <submittedName>
        <fullName evidence="1">Uncharacterized protein</fullName>
    </submittedName>
</protein>
<keyword evidence="2" id="KW-1185">Reference proteome</keyword>
<dbReference type="Proteomes" id="UP000006729">
    <property type="component" value="Chromosome 6"/>
</dbReference>
<reference evidence="1 2" key="1">
    <citation type="journal article" date="2006" name="Science">
        <title>The genome of black cottonwood, Populus trichocarpa (Torr. &amp; Gray).</title>
        <authorList>
            <person name="Tuskan G.A."/>
            <person name="Difazio S."/>
            <person name="Jansson S."/>
            <person name="Bohlmann J."/>
            <person name="Grigoriev I."/>
            <person name="Hellsten U."/>
            <person name="Putnam N."/>
            <person name="Ralph S."/>
            <person name="Rombauts S."/>
            <person name="Salamov A."/>
            <person name="Schein J."/>
            <person name="Sterck L."/>
            <person name="Aerts A."/>
            <person name="Bhalerao R.R."/>
            <person name="Bhalerao R.P."/>
            <person name="Blaudez D."/>
            <person name="Boerjan W."/>
            <person name="Brun A."/>
            <person name="Brunner A."/>
            <person name="Busov V."/>
            <person name="Campbell M."/>
            <person name="Carlson J."/>
            <person name="Chalot M."/>
            <person name="Chapman J."/>
            <person name="Chen G.L."/>
            <person name="Cooper D."/>
            <person name="Coutinho P.M."/>
            <person name="Couturier J."/>
            <person name="Covert S."/>
            <person name="Cronk Q."/>
            <person name="Cunningham R."/>
            <person name="Davis J."/>
            <person name="Degroeve S."/>
            <person name="Dejardin A."/>
            <person name="Depamphilis C."/>
            <person name="Detter J."/>
            <person name="Dirks B."/>
            <person name="Dubchak I."/>
            <person name="Duplessis S."/>
            <person name="Ehlting J."/>
            <person name="Ellis B."/>
            <person name="Gendler K."/>
            <person name="Goodstein D."/>
            <person name="Gribskov M."/>
            <person name="Grimwood J."/>
            <person name="Groover A."/>
            <person name="Gunter L."/>
            <person name="Hamberger B."/>
            <person name="Heinze B."/>
            <person name="Helariutta Y."/>
            <person name="Henrissat B."/>
            <person name="Holligan D."/>
            <person name="Holt R."/>
            <person name="Huang W."/>
            <person name="Islam-Faridi N."/>
            <person name="Jones S."/>
            <person name="Jones-Rhoades M."/>
            <person name="Jorgensen R."/>
            <person name="Joshi C."/>
            <person name="Kangasjarvi J."/>
            <person name="Karlsson J."/>
            <person name="Kelleher C."/>
            <person name="Kirkpatrick R."/>
            <person name="Kirst M."/>
            <person name="Kohler A."/>
            <person name="Kalluri U."/>
            <person name="Larimer F."/>
            <person name="Leebens-Mack J."/>
            <person name="Leple J.C."/>
            <person name="Locascio P."/>
            <person name="Lou Y."/>
            <person name="Lucas S."/>
            <person name="Martin F."/>
            <person name="Montanini B."/>
            <person name="Napoli C."/>
            <person name="Nelson D.R."/>
            <person name="Nelson C."/>
            <person name="Nieminen K."/>
            <person name="Nilsson O."/>
            <person name="Pereda V."/>
            <person name="Peter G."/>
            <person name="Philippe R."/>
            <person name="Pilate G."/>
            <person name="Poliakov A."/>
            <person name="Razumovskaya J."/>
            <person name="Richardson P."/>
            <person name="Rinaldi C."/>
            <person name="Ritland K."/>
            <person name="Rouze P."/>
            <person name="Ryaboy D."/>
            <person name="Schmutz J."/>
            <person name="Schrader J."/>
            <person name="Segerman B."/>
            <person name="Shin H."/>
            <person name="Siddiqui A."/>
            <person name="Sterky F."/>
            <person name="Terry A."/>
            <person name="Tsai C.J."/>
            <person name="Uberbacher E."/>
            <person name="Unneberg P."/>
            <person name="Vahala J."/>
            <person name="Wall K."/>
            <person name="Wessler S."/>
            <person name="Yang G."/>
            <person name="Yin T."/>
            <person name="Douglas C."/>
            <person name="Marra M."/>
            <person name="Sandberg G."/>
            <person name="Van de Peer Y."/>
            <person name="Rokhsar D."/>
        </authorList>
    </citation>
    <scope>NUCLEOTIDE SEQUENCE [LARGE SCALE GENOMIC DNA]</scope>
    <source>
        <strain evidence="2">cv. Nisqually</strain>
    </source>
</reference>
<organism evidence="1 2">
    <name type="scientific">Populus trichocarpa</name>
    <name type="common">Western balsam poplar</name>
    <name type="synonym">Populus balsamifera subsp. trichocarpa</name>
    <dbReference type="NCBI Taxonomy" id="3694"/>
    <lineage>
        <taxon>Eukaryota</taxon>
        <taxon>Viridiplantae</taxon>
        <taxon>Streptophyta</taxon>
        <taxon>Embryophyta</taxon>
        <taxon>Tracheophyta</taxon>
        <taxon>Spermatophyta</taxon>
        <taxon>Magnoliopsida</taxon>
        <taxon>eudicotyledons</taxon>
        <taxon>Gunneridae</taxon>
        <taxon>Pentapetalae</taxon>
        <taxon>rosids</taxon>
        <taxon>fabids</taxon>
        <taxon>Malpighiales</taxon>
        <taxon>Salicaceae</taxon>
        <taxon>Saliceae</taxon>
        <taxon>Populus</taxon>
    </lineage>
</organism>
<comment type="caution">
    <text evidence="1">The sequence shown here is derived from an EMBL/GenBank/DDBJ whole genome shotgun (WGS) entry which is preliminary data.</text>
</comment>
<name>A0ACC0SWW6_POPTR</name>
<evidence type="ECO:0000313" key="2">
    <source>
        <dbReference type="Proteomes" id="UP000006729"/>
    </source>
</evidence>
<gene>
    <name evidence="1" type="ORF">POPTR_006G280600v4</name>
</gene>
<evidence type="ECO:0000313" key="1">
    <source>
        <dbReference type="EMBL" id="KAI9393759.1"/>
    </source>
</evidence>
<dbReference type="EMBL" id="CM009295">
    <property type="protein sequence ID" value="KAI9393759.1"/>
    <property type="molecule type" value="Genomic_DNA"/>
</dbReference>
<accession>A0ACC0SWW6</accession>
<sequence>MMEGSNSLDDSPSRQAQAQTRTHSGGGGGGDAPSNPSQPQPQLQSQSQREGEEVDETKKEEAELIEKAQKRIDKITSSPDNPNPTLLHALSSLLETQESLARQLPEATLENNIRAADERSLADLDESSLESVGEDNDDIDIDGGERRHGRDLRDVKIKFAELDESGRDDLLRHRPSRGWTRHRGRGRVNETALKNEQVSTSPDSGSRSGSGSGPGRSARDRNSKNLLDEKKGPDTRKFQGNILSDGLNVERDDNDDCFQGCRIGTKDISDLVKKAVQAAELEAIGANTPAGAIKAAGDAAAEYGSRLLIAPAPSPTAGDTAAGINGCLLLLRHPKSGNATNYLLSHDNEGAVLQELHWFKQSYTSWFLGDYVSQDGSLYTATPVDPVFILLPIFEEARMKKRDDLGKFRQLDEIIFINDYPGYHHLMSIAENCMGVVCEIKEIGSSKFFRLDDSKVLAWLYCKVFQLKKALCSLDKNYAAQDEKYTLAGAVSILGEYVKDEPWLMLLLDHLKLNLLEVTSKVPEAENFPTNAEHNPVSSSLLQEKDRSEDKTKRSGKQAKKAKVETESRNIREMFRRACRKS</sequence>